<evidence type="ECO:0000256" key="1">
    <source>
        <dbReference type="SAM" id="MobiDB-lite"/>
    </source>
</evidence>
<dbReference type="AlphaFoldDB" id="A0A8H4Q473"/>
<proteinExistence type="predicted"/>
<evidence type="ECO:0000313" key="4">
    <source>
        <dbReference type="Proteomes" id="UP000562929"/>
    </source>
</evidence>
<dbReference type="Proteomes" id="UP000562929">
    <property type="component" value="Unassembled WGS sequence"/>
</dbReference>
<dbReference type="PRINTS" id="PR01217">
    <property type="entry name" value="PRICHEXTENSN"/>
</dbReference>
<reference evidence="3 4" key="1">
    <citation type="journal article" date="2020" name="G3 (Bethesda)">
        <title>Genetic Underpinnings of Host Manipulation by Ophiocordyceps as Revealed by Comparative Transcriptomics.</title>
        <authorList>
            <person name="Will I."/>
            <person name="Das B."/>
            <person name="Trinh T."/>
            <person name="Brachmann A."/>
            <person name="Ohm R.A."/>
            <person name="de Bekker C."/>
        </authorList>
    </citation>
    <scope>NUCLEOTIDE SEQUENCE [LARGE SCALE GENOMIC DNA]</scope>
    <source>
        <strain evidence="3 4">EC05</strain>
    </source>
</reference>
<comment type="caution">
    <text evidence="3">The sequence shown here is derived from an EMBL/GenBank/DDBJ whole genome shotgun (WGS) entry which is preliminary data.</text>
</comment>
<feature type="compositionally biased region" description="Low complexity" evidence="1">
    <location>
        <begin position="68"/>
        <end position="89"/>
    </location>
</feature>
<feature type="chain" id="PRO_5034167066" evidence="2">
    <location>
        <begin position="19"/>
        <end position="143"/>
    </location>
</feature>
<evidence type="ECO:0000256" key="2">
    <source>
        <dbReference type="SAM" id="SignalP"/>
    </source>
</evidence>
<gene>
    <name evidence="3" type="ORF">GQ602_005817</name>
</gene>
<protein>
    <submittedName>
        <fullName evidence="3">Uncharacterized protein</fullName>
    </submittedName>
</protein>
<feature type="signal peptide" evidence="2">
    <location>
        <begin position="1"/>
        <end position="18"/>
    </location>
</feature>
<keyword evidence="4" id="KW-1185">Reference proteome</keyword>
<sequence length="143" mass="14546">MKTLLHLFFPIFSIPALAQSIPPISLTPGLTPGLTPAIGLTPPIYNNQASPQPTTQHRRPRPLPPLPRQGLLTPGIPAGGAPPAAVGGRLPPPPTTTTSPPPPPPLAAVPPVGPVAPVPVAPVPAVGPKPGGRTGTIWRISRI</sequence>
<feature type="region of interest" description="Disordered" evidence="1">
    <location>
        <begin position="41"/>
        <end position="143"/>
    </location>
</feature>
<organism evidence="3 4">
    <name type="scientific">Ophiocordyceps camponoti-floridani</name>
    <dbReference type="NCBI Taxonomy" id="2030778"/>
    <lineage>
        <taxon>Eukaryota</taxon>
        <taxon>Fungi</taxon>
        <taxon>Dikarya</taxon>
        <taxon>Ascomycota</taxon>
        <taxon>Pezizomycotina</taxon>
        <taxon>Sordariomycetes</taxon>
        <taxon>Hypocreomycetidae</taxon>
        <taxon>Hypocreales</taxon>
        <taxon>Ophiocordycipitaceae</taxon>
        <taxon>Ophiocordyceps</taxon>
    </lineage>
</organism>
<feature type="compositionally biased region" description="Pro residues" evidence="1">
    <location>
        <begin position="90"/>
        <end position="127"/>
    </location>
</feature>
<accession>A0A8H4Q473</accession>
<name>A0A8H4Q473_9HYPO</name>
<dbReference type="EMBL" id="JAACLJ010000006">
    <property type="protein sequence ID" value="KAF4584444.1"/>
    <property type="molecule type" value="Genomic_DNA"/>
</dbReference>
<evidence type="ECO:0000313" key="3">
    <source>
        <dbReference type="EMBL" id="KAF4584444.1"/>
    </source>
</evidence>
<keyword evidence="2" id="KW-0732">Signal</keyword>